<evidence type="ECO:0000313" key="2">
    <source>
        <dbReference type="EMBL" id="OCH90284.1"/>
    </source>
</evidence>
<feature type="transmembrane region" description="Helical" evidence="1">
    <location>
        <begin position="31"/>
        <end position="49"/>
    </location>
</feature>
<keyword evidence="3" id="KW-1185">Reference proteome</keyword>
<feature type="non-terminal residue" evidence="2">
    <location>
        <position position="1"/>
    </location>
</feature>
<keyword evidence="1" id="KW-0472">Membrane</keyword>
<dbReference type="AlphaFoldDB" id="A0A8E2AY15"/>
<name>A0A8E2AY15_9APHY</name>
<dbReference type="OrthoDB" id="2796815at2759"/>
<proteinExistence type="predicted"/>
<organism evidence="2 3">
    <name type="scientific">Obba rivulosa</name>
    <dbReference type="NCBI Taxonomy" id="1052685"/>
    <lineage>
        <taxon>Eukaryota</taxon>
        <taxon>Fungi</taxon>
        <taxon>Dikarya</taxon>
        <taxon>Basidiomycota</taxon>
        <taxon>Agaricomycotina</taxon>
        <taxon>Agaricomycetes</taxon>
        <taxon>Polyporales</taxon>
        <taxon>Gelatoporiaceae</taxon>
        <taxon>Obba</taxon>
    </lineage>
</organism>
<evidence type="ECO:0000313" key="3">
    <source>
        <dbReference type="Proteomes" id="UP000250043"/>
    </source>
</evidence>
<keyword evidence="1" id="KW-0812">Transmembrane</keyword>
<evidence type="ECO:0000256" key="1">
    <source>
        <dbReference type="SAM" id="Phobius"/>
    </source>
</evidence>
<reference evidence="2 3" key="1">
    <citation type="submission" date="2016-07" db="EMBL/GenBank/DDBJ databases">
        <title>Draft genome of the white-rot fungus Obba rivulosa 3A-2.</title>
        <authorList>
            <consortium name="DOE Joint Genome Institute"/>
            <person name="Miettinen O."/>
            <person name="Riley R."/>
            <person name="Acob R."/>
            <person name="Barry K."/>
            <person name="Cullen D."/>
            <person name="De Vries R."/>
            <person name="Hainaut M."/>
            <person name="Hatakka A."/>
            <person name="Henrissat B."/>
            <person name="Hilden K."/>
            <person name="Kuo R."/>
            <person name="Labutti K."/>
            <person name="Lipzen A."/>
            <person name="Makela M.R."/>
            <person name="Sandor L."/>
            <person name="Spatafora J.W."/>
            <person name="Grigoriev I.V."/>
            <person name="Hibbett D.S."/>
        </authorList>
    </citation>
    <scope>NUCLEOTIDE SEQUENCE [LARGE SCALE GENOMIC DNA]</scope>
    <source>
        <strain evidence="2 3">3A-2</strain>
    </source>
</reference>
<dbReference type="EMBL" id="KV722407">
    <property type="protein sequence ID" value="OCH90284.1"/>
    <property type="molecule type" value="Genomic_DNA"/>
</dbReference>
<sequence length="67" mass="8416">STLSYFLKDKAYEFYINTISRNLHTWTLRQFFIELFNYCFSIDFCIYIYNKFERFRQIDQSALDYIH</sequence>
<accession>A0A8E2AY15</accession>
<gene>
    <name evidence="2" type="ORF">OBBRIDRAFT_731088</name>
</gene>
<keyword evidence="1" id="KW-1133">Transmembrane helix</keyword>
<dbReference type="Proteomes" id="UP000250043">
    <property type="component" value="Unassembled WGS sequence"/>
</dbReference>
<protein>
    <submittedName>
        <fullName evidence="2">Uncharacterized protein</fullName>
    </submittedName>
</protein>